<dbReference type="EMBL" id="LBGP01000018">
    <property type="protein sequence ID" value="KQB00089.1"/>
    <property type="molecule type" value="Genomic_DNA"/>
</dbReference>
<dbReference type="GO" id="GO:0043709">
    <property type="term" value="P:cell adhesion involved in single-species biofilm formation"/>
    <property type="evidence" value="ECO:0007669"/>
    <property type="project" value="TreeGrafter"/>
</dbReference>
<evidence type="ECO:0000256" key="1">
    <source>
        <dbReference type="ARBA" id="ARBA00001946"/>
    </source>
</evidence>
<dbReference type="PROSITE" id="PS50887">
    <property type="entry name" value="GGDEF"/>
    <property type="match status" value="1"/>
</dbReference>
<dbReference type="GO" id="GO:0005886">
    <property type="term" value="C:plasma membrane"/>
    <property type="evidence" value="ECO:0007669"/>
    <property type="project" value="TreeGrafter"/>
</dbReference>
<gene>
    <name evidence="6" type="ORF">XV92_14700</name>
</gene>
<feature type="transmembrane region" description="Helical" evidence="4">
    <location>
        <begin position="261"/>
        <end position="283"/>
    </location>
</feature>
<dbReference type="NCBIfam" id="TIGR00254">
    <property type="entry name" value="GGDEF"/>
    <property type="match status" value="1"/>
</dbReference>
<evidence type="ECO:0000313" key="6">
    <source>
        <dbReference type="EMBL" id="KQB00089.1"/>
    </source>
</evidence>
<reference evidence="6 7" key="1">
    <citation type="journal article" date="2015" name="Genome Biol. Evol.">
        <title>The Dynamics of Genetic Interactions between Vibrio metoecus and Vibrio cholerae, Two Close Relatives Co-Occurring in the Environment.</title>
        <authorList>
            <person name="Orata F.D."/>
            <person name="Kirchberger P.C."/>
            <person name="Meheust R."/>
            <person name="Barlow E.J."/>
            <person name="Tarr C.L."/>
            <person name="Boucher Y."/>
        </authorList>
    </citation>
    <scope>NUCLEOTIDE SEQUENCE [LARGE SCALE GENOMIC DNA]</scope>
    <source>
        <strain evidence="6 7">YB5B04</strain>
    </source>
</reference>
<dbReference type="FunFam" id="3.30.70.270:FF:000001">
    <property type="entry name" value="Diguanylate cyclase domain protein"/>
    <property type="match status" value="1"/>
</dbReference>
<organism evidence="6 7">
    <name type="scientific">Vibrio metoecus</name>
    <dbReference type="NCBI Taxonomy" id="1481663"/>
    <lineage>
        <taxon>Bacteria</taxon>
        <taxon>Pseudomonadati</taxon>
        <taxon>Pseudomonadota</taxon>
        <taxon>Gammaproteobacteria</taxon>
        <taxon>Vibrionales</taxon>
        <taxon>Vibrionaceae</taxon>
        <taxon>Vibrio</taxon>
    </lineage>
</organism>
<dbReference type="PANTHER" id="PTHR45138:SF9">
    <property type="entry name" value="DIGUANYLATE CYCLASE DGCM-RELATED"/>
    <property type="match status" value="1"/>
</dbReference>
<evidence type="ECO:0000256" key="2">
    <source>
        <dbReference type="ARBA" id="ARBA00012528"/>
    </source>
</evidence>
<feature type="domain" description="GGDEF" evidence="5">
    <location>
        <begin position="367"/>
        <end position="504"/>
    </location>
</feature>
<comment type="cofactor">
    <cofactor evidence="1">
        <name>Mg(2+)</name>
        <dbReference type="ChEBI" id="CHEBI:18420"/>
    </cofactor>
</comment>
<dbReference type="SMART" id="SM00267">
    <property type="entry name" value="GGDEF"/>
    <property type="match status" value="1"/>
</dbReference>
<dbReference type="PANTHER" id="PTHR45138">
    <property type="entry name" value="REGULATORY COMPONENTS OF SENSORY TRANSDUCTION SYSTEM"/>
    <property type="match status" value="1"/>
</dbReference>
<dbReference type="InterPro" id="IPR043128">
    <property type="entry name" value="Rev_trsase/Diguanyl_cyclase"/>
</dbReference>
<dbReference type="GO" id="GO:1902201">
    <property type="term" value="P:negative regulation of bacterial-type flagellum-dependent cell motility"/>
    <property type="evidence" value="ECO:0007669"/>
    <property type="project" value="TreeGrafter"/>
</dbReference>
<dbReference type="AlphaFoldDB" id="A0A0Q0PVQ7"/>
<dbReference type="Pfam" id="PF00990">
    <property type="entry name" value="GGDEF"/>
    <property type="match status" value="1"/>
</dbReference>
<dbReference type="PATRIC" id="fig|1481663.12.peg.1734"/>
<dbReference type="EC" id="2.7.7.65" evidence="2"/>
<evidence type="ECO:0000256" key="3">
    <source>
        <dbReference type="ARBA" id="ARBA00034247"/>
    </source>
</evidence>
<dbReference type="InterPro" id="IPR050469">
    <property type="entry name" value="Diguanylate_Cyclase"/>
</dbReference>
<feature type="transmembrane region" description="Helical" evidence="4">
    <location>
        <begin position="12"/>
        <end position="30"/>
    </location>
</feature>
<dbReference type="Pfam" id="PF05228">
    <property type="entry name" value="CHASE4"/>
    <property type="match status" value="1"/>
</dbReference>
<dbReference type="RefSeq" id="WP_001052624.1">
    <property type="nucleotide sequence ID" value="NZ_ACZT01000022.1"/>
</dbReference>
<dbReference type="Proteomes" id="UP000050491">
    <property type="component" value="Unassembled WGS sequence"/>
</dbReference>
<proteinExistence type="predicted"/>
<sequence>MNLNNVSLRKLTALNALAVVVCFLLFYLIFKYFWSHDRDIAQALQLQQAELHRVETIVSLERKAMGASLADYAAWDDMANFIAHPTAEFIESNIGELAFTSQFLDGIFIFDANKTLVWGKKYDSELNKSVSYEHLLPDFSGILQQAQRLSSDKVSTSVRYMVVDDEPYLAATARVCDSEGKSCNKGYLIFIKKVRAQFTNVVEQATGIDIEVLTCATNAPLPEDEQDVSYLKQLDYSGQSSVLFKINHQVKHPPFIRNDEVFALLFFSLVMYLINLWVVQALIRPITRANHVLQQFKTSGGKVPDANSFISSEMKEFANTINHIVSQLDDSQQVLRWQSEHDPLTRISNRRYLEKQLKSYLSDRPFRYLVLYLIDIDYFKRFNDSFGHLAGDEALCSVADILQSVDFAGEKIVARFGGEEFCVVLASDQPFDGEQYAQQMRAKVAQLAITNPVDSTFQYLTVSIGGIYALSPLMDAYQSLFHQADIALYHAKASGRDRYVVRNFV</sequence>
<keyword evidence="4" id="KW-0812">Transmembrane</keyword>
<keyword evidence="4" id="KW-0472">Membrane</keyword>
<comment type="catalytic activity">
    <reaction evidence="3">
        <text>2 GTP = 3',3'-c-di-GMP + 2 diphosphate</text>
        <dbReference type="Rhea" id="RHEA:24898"/>
        <dbReference type="ChEBI" id="CHEBI:33019"/>
        <dbReference type="ChEBI" id="CHEBI:37565"/>
        <dbReference type="ChEBI" id="CHEBI:58805"/>
        <dbReference type="EC" id="2.7.7.65"/>
    </reaction>
</comment>
<keyword evidence="4" id="KW-1133">Transmembrane helix</keyword>
<evidence type="ECO:0000256" key="4">
    <source>
        <dbReference type="SAM" id="Phobius"/>
    </source>
</evidence>
<dbReference type="CDD" id="cd01949">
    <property type="entry name" value="GGDEF"/>
    <property type="match status" value="1"/>
</dbReference>
<dbReference type="Gene3D" id="3.30.70.270">
    <property type="match status" value="1"/>
</dbReference>
<dbReference type="InterPro" id="IPR000160">
    <property type="entry name" value="GGDEF_dom"/>
</dbReference>
<dbReference type="SUPFAM" id="SSF55073">
    <property type="entry name" value="Nucleotide cyclase"/>
    <property type="match status" value="1"/>
</dbReference>
<dbReference type="InterPro" id="IPR029787">
    <property type="entry name" value="Nucleotide_cyclase"/>
</dbReference>
<evidence type="ECO:0000313" key="7">
    <source>
        <dbReference type="Proteomes" id="UP000050491"/>
    </source>
</evidence>
<comment type="caution">
    <text evidence="6">The sequence shown here is derived from an EMBL/GenBank/DDBJ whole genome shotgun (WGS) entry which is preliminary data.</text>
</comment>
<accession>A0A0Q0PVQ7</accession>
<dbReference type="OrthoDB" id="9812260at2"/>
<dbReference type="InterPro" id="IPR007892">
    <property type="entry name" value="CHASE4"/>
</dbReference>
<dbReference type="GO" id="GO:0052621">
    <property type="term" value="F:diguanylate cyclase activity"/>
    <property type="evidence" value="ECO:0007669"/>
    <property type="project" value="UniProtKB-EC"/>
</dbReference>
<evidence type="ECO:0000259" key="5">
    <source>
        <dbReference type="PROSITE" id="PS50887"/>
    </source>
</evidence>
<protein>
    <recommendedName>
        <fullName evidence="2">diguanylate cyclase</fullName>
        <ecNumber evidence="2">2.7.7.65</ecNumber>
    </recommendedName>
</protein>
<name>A0A0Q0PVQ7_VIBMT</name>